<evidence type="ECO:0000256" key="1">
    <source>
        <dbReference type="ARBA" id="ARBA00004651"/>
    </source>
</evidence>
<dbReference type="Pfam" id="PF02653">
    <property type="entry name" value="BPD_transp_2"/>
    <property type="match status" value="1"/>
</dbReference>
<dbReference type="Proteomes" id="UP000253077">
    <property type="component" value="Unassembled WGS sequence"/>
</dbReference>
<dbReference type="PANTHER" id="PTHR43370">
    <property type="entry name" value="SUGAR ABC TRANSPORTER INTEGRAL MEMBRANE PROTEIN-RELATED"/>
    <property type="match status" value="1"/>
</dbReference>
<name>A0AAP9D755_UREUR</name>
<keyword evidence="2" id="KW-1003">Cell membrane</keyword>
<reference evidence="9 10" key="1">
    <citation type="submission" date="2018-07" db="EMBL/GenBank/DDBJ databases">
        <title>Ureaplasma urealyticum 1000 the multidrug-resistant clinical isolate obtained from scrapings of the urogenital tract of a woman with inflammatory diseases of the reproductive organs.</title>
        <authorList>
            <person name="Kolesnikova E.A."/>
            <person name="Alekseeva A.E."/>
            <person name="Brusnigina N.F."/>
            <person name="Makhova M.A."/>
        </authorList>
    </citation>
    <scope>NUCLEOTIDE SEQUENCE [LARGE SCALE GENOMIC DNA]</scope>
    <source>
        <strain evidence="9 10">1000</strain>
    </source>
</reference>
<evidence type="ECO:0000313" key="11">
    <source>
        <dbReference type="Proteomes" id="UP000318231"/>
    </source>
</evidence>
<reference evidence="8 11" key="2">
    <citation type="submission" date="2019-07" db="EMBL/GenBank/DDBJ databases">
        <title>Comparative genomics of three clinical Ureaplasma species: analysis of their core genomes and virulence factors.</title>
        <authorList>
            <person name="Yang T."/>
            <person name="Zhang Y."/>
            <person name="Li X."/>
            <person name="Kong Y."/>
            <person name="Yu H."/>
            <person name="Ruan Z."/>
            <person name="Xie X."/>
            <person name="Zhang J."/>
        </authorList>
    </citation>
    <scope>NUCLEOTIDE SEQUENCE [LARGE SCALE GENOMIC DNA]</scope>
    <source>
        <strain evidence="8 11">132</strain>
    </source>
</reference>
<dbReference type="EMBL" id="CP041200">
    <property type="protein sequence ID" value="QDI64605.1"/>
    <property type="molecule type" value="Genomic_DNA"/>
</dbReference>
<dbReference type="GO" id="GO:0005886">
    <property type="term" value="C:plasma membrane"/>
    <property type="evidence" value="ECO:0007669"/>
    <property type="project" value="UniProtKB-SubCell"/>
</dbReference>
<comment type="subcellular location">
    <subcellularLocation>
        <location evidence="1">Cell membrane</location>
        <topology evidence="1">Multi-pass membrane protein</topology>
    </subcellularLocation>
</comment>
<gene>
    <name evidence="9" type="ORF">DSQ42_00065</name>
    <name evidence="8" type="ORF">FJM05_00065</name>
    <name evidence="7" type="ORF">LH652_00065</name>
</gene>
<keyword evidence="5 6" id="KW-0472">Membrane</keyword>
<proteinExistence type="predicted"/>
<dbReference type="PANTHER" id="PTHR43370:SF1">
    <property type="entry name" value="GUANOSINE ABC TRANSPORTER PERMEASE PROTEIN NUPQ"/>
    <property type="match status" value="1"/>
</dbReference>
<accession>A0AAP9D755</accession>
<dbReference type="EMBL" id="JAJBIS010000001">
    <property type="protein sequence ID" value="MCF1348695.1"/>
    <property type="molecule type" value="Genomic_DNA"/>
</dbReference>
<keyword evidence="4 6" id="KW-1133">Transmembrane helix</keyword>
<evidence type="ECO:0000256" key="3">
    <source>
        <dbReference type="ARBA" id="ARBA00022692"/>
    </source>
</evidence>
<evidence type="ECO:0000313" key="7">
    <source>
        <dbReference type="EMBL" id="MCF1348695.1"/>
    </source>
</evidence>
<feature type="transmembrane region" description="Helical" evidence="6">
    <location>
        <begin position="6"/>
        <end position="27"/>
    </location>
</feature>
<evidence type="ECO:0000313" key="10">
    <source>
        <dbReference type="Proteomes" id="UP000253077"/>
    </source>
</evidence>
<dbReference type="Proteomes" id="UP001201240">
    <property type="component" value="Unassembled WGS sequence"/>
</dbReference>
<organism evidence="8 11">
    <name type="scientific">Ureaplasma urealyticum</name>
    <name type="common">Ureaplasma urealyticum biotype 2</name>
    <dbReference type="NCBI Taxonomy" id="2130"/>
    <lineage>
        <taxon>Bacteria</taxon>
        <taxon>Bacillati</taxon>
        <taxon>Mycoplasmatota</taxon>
        <taxon>Mycoplasmoidales</taxon>
        <taxon>Mycoplasmoidaceae</taxon>
        <taxon>Ureaplasma</taxon>
    </lineage>
</organism>
<evidence type="ECO:0000256" key="5">
    <source>
        <dbReference type="ARBA" id="ARBA00023136"/>
    </source>
</evidence>
<sequence>MPSLSLINDASIYAAILILGALSGFFCERVGIANISINGQMIIGALVFTLFSTIIYKYMGTKTETEYTFIVCLIIAGILTIPTSLLFGFLTIKLKTNQVIAGTAINLLASGVATFVTYPLGDKIANKTSLSSDYLGLMKIGDGINTIYIGSILILIAVVLITIGLIIMMKKTPFGLRLYAIGENPNAADAQGINVYKYQWIAVSISGFIAGIGGGLYMYASRSPFGGEVGGIGFLALAILIAGAWRIPLIVVVSIAFAVITKTFSQIDKIPQEIGKLIPYVITLIALISFSKYSVAPKNVGIPFDKSKR</sequence>
<evidence type="ECO:0000313" key="12">
    <source>
        <dbReference type="Proteomes" id="UP001201240"/>
    </source>
</evidence>
<evidence type="ECO:0000256" key="4">
    <source>
        <dbReference type="ARBA" id="ARBA00022989"/>
    </source>
</evidence>
<dbReference type="GO" id="GO:0022857">
    <property type="term" value="F:transmembrane transporter activity"/>
    <property type="evidence" value="ECO:0007669"/>
    <property type="project" value="InterPro"/>
</dbReference>
<dbReference type="GeneID" id="93848505"/>
<evidence type="ECO:0000313" key="8">
    <source>
        <dbReference type="EMBL" id="QDI64605.1"/>
    </source>
</evidence>
<evidence type="ECO:0000256" key="2">
    <source>
        <dbReference type="ARBA" id="ARBA00022475"/>
    </source>
</evidence>
<feature type="transmembrane region" description="Helical" evidence="6">
    <location>
        <begin position="68"/>
        <end position="92"/>
    </location>
</feature>
<feature type="transmembrane region" description="Helical" evidence="6">
    <location>
        <begin position="232"/>
        <end position="257"/>
    </location>
</feature>
<feature type="transmembrane region" description="Helical" evidence="6">
    <location>
        <begin position="39"/>
        <end position="56"/>
    </location>
</feature>
<dbReference type="InterPro" id="IPR001851">
    <property type="entry name" value="ABC_transp_permease"/>
</dbReference>
<dbReference type="AlphaFoldDB" id="A0AAP9D755"/>
<keyword evidence="3 6" id="KW-0812">Transmembrane</keyword>
<protein>
    <submittedName>
        <fullName evidence="8">ABC transporter permease</fullName>
    </submittedName>
</protein>
<feature type="transmembrane region" description="Helical" evidence="6">
    <location>
        <begin position="99"/>
        <end position="120"/>
    </location>
</feature>
<dbReference type="EMBL" id="QOKT01000001">
    <property type="protein sequence ID" value="RCJ01890.1"/>
    <property type="molecule type" value="Genomic_DNA"/>
</dbReference>
<feature type="transmembrane region" description="Helical" evidence="6">
    <location>
        <begin position="200"/>
        <end position="220"/>
    </location>
</feature>
<evidence type="ECO:0000313" key="9">
    <source>
        <dbReference type="EMBL" id="RCJ01890.1"/>
    </source>
</evidence>
<dbReference type="Proteomes" id="UP000318231">
    <property type="component" value="Chromosome"/>
</dbReference>
<evidence type="ECO:0000256" key="6">
    <source>
        <dbReference type="SAM" id="Phobius"/>
    </source>
</evidence>
<feature type="transmembrane region" description="Helical" evidence="6">
    <location>
        <begin position="147"/>
        <end position="168"/>
    </location>
</feature>
<feature type="transmembrane region" description="Helical" evidence="6">
    <location>
        <begin position="277"/>
        <end position="295"/>
    </location>
</feature>
<reference evidence="7 12" key="3">
    <citation type="submission" date="2021-10" db="EMBL/GenBank/DDBJ databases">
        <title>Sequencing the mobilome of antimicrobial resistant bacterial isolates spanning a range of GC content: The potential of a sustainable low cost, low infrastructure approach for surveillance with Oxford Nanopore sequencing.</title>
        <authorList>
            <person name="Sands K."/>
        </authorList>
    </citation>
    <scope>NUCLEOTIDE SEQUENCE [LARGE SCALE GENOMIC DNA]</scope>
    <source>
        <strain evidence="7 12">MIN-202</strain>
    </source>
</reference>
<dbReference type="CDD" id="cd06580">
    <property type="entry name" value="TM_PBP1_transp_TpRbsC_like"/>
    <property type="match status" value="1"/>
</dbReference>
<dbReference type="RefSeq" id="WP_004025845.1">
    <property type="nucleotide sequence ID" value="NZ_CAMXZD010000003.1"/>
</dbReference>